<gene>
    <name evidence="1" type="ORF">H8717_08340</name>
</gene>
<evidence type="ECO:0000313" key="2">
    <source>
        <dbReference type="Proteomes" id="UP000658131"/>
    </source>
</evidence>
<dbReference type="RefSeq" id="WP_262399943.1">
    <property type="nucleotide sequence ID" value="NZ_JACRTB010000011.1"/>
</dbReference>
<name>A0ABR7NJ33_9FIRM</name>
<keyword evidence="2" id="KW-1185">Reference proteome</keyword>
<dbReference type="EMBL" id="JACRTB010000011">
    <property type="protein sequence ID" value="MBC8576411.1"/>
    <property type="molecule type" value="Genomic_DNA"/>
</dbReference>
<proteinExistence type="predicted"/>
<reference evidence="1 2" key="1">
    <citation type="submission" date="2020-08" db="EMBL/GenBank/DDBJ databases">
        <title>Genome public.</title>
        <authorList>
            <person name="Liu C."/>
            <person name="Sun Q."/>
        </authorList>
    </citation>
    <scope>NUCLEOTIDE SEQUENCE [LARGE SCALE GENOMIC DNA]</scope>
    <source>
        <strain evidence="1 2">BX1</strain>
    </source>
</reference>
<comment type="caution">
    <text evidence="1">The sequence shown here is derived from an EMBL/GenBank/DDBJ whole genome shotgun (WGS) entry which is preliminary data.</text>
</comment>
<sequence length="67" mass="7738">MAGYRIGRMTVAQTCWQAGGNFDLWAHPYVLRLPKLKFILFRLRFLIHCRFAAFSPVDESILLPAGR</sequence>
<evidence type="ECO:0000313" key="1">
    <source>
        <dbReference type="EMBL" id="MBC8576411.1"/>
    </source>
</evidence>
<organism evidence="1 2">
    <name type="scientific">Yanshouia hominis</name>
    <dbReference type="NCBI Taxonomy" id="2763673"/>
    <lineage>
        <taxon>Bacteria</taxon>
        <taxon>Bacillati</taxon>
        <taxon>Bacillota</taxon>
        <taxon>Clostridia</taxon>
        <taxon>Eubacteriales</taxon>
        <taxon>Oscillospiraceae</taxon>
        <taxon>Yanshouia</taxon>
    </lineage>
</organism>
<protein>
    <submittedName>
        <fullName evidence="1">Uncharacterized protein</fullName>
    </submittedName>
</protein>
<accession>A0ABR7NJ33</accession>
<dbReference type="Proteomes" id="UP000658131">
    <property type="component" value="Unassembled WGS sequence"/>
</dbReference>